<dbReference type="InterPro" id="IPR008978">
    <property type="entry name" value="HSP20-like_chaperone"/>
</dbReference>
<evidence type="ECO:0000256" key="2">
    <source>
        <dbReference type="RuleBase" id="RU003616"/>
    </source>
</evidence>
<dbReference type="OrthoDB" id="9811615at2"/>
<keyword evidence="5" id="KW-1185">Reference proteome</keyword>
<dbReference type="AlphaFoldDB" id="A0A4R1K8F8"/>
<dbReference type="CDD" id="cd06464">
    <property type="entry name" value="ACD_sHsps-like"/>
    <property type="match status" value="1"/>
</dbReference>
<gene>
    <name evidence="4" type="ORF">C8D98_1462</name>
</gene>
<protein>
    <submittedName>
        <fullName evidence="4">Heat shock protein Hsp20</fullName>
    </submittedName>
</protein>
<dbReference type="InterPro" id="IPR031107">
    <property type="entry name" value="Small_HSP"/>
</dbReference>
<dbReference type="EMBL" id="SMGG01000004">
    <property type="protein sequence ID" value="TCK60584.1"/>
    <property type="molecule type" value="Genomic_DNA"/>
</dbReference>
<evidence type="ECO:0000256" key="1">
    <source>
        <dbReference type="PROSITE-ProRule" id="PRU00285"/>
    </source>
</evidence>
<comment type="caution">
    <text evidence="4">The sequence shown here is derived from an EMBL/GenBank/DDBJ whole genome shotgun (WGS) entry which is preliminary data.</text>
</comment>
<dbReference type="SUPFAM" id="SSF49764">
    <property type="entry name" value="HSP20-like chaperones"/>
    <property type="match status" value="1"/>
</dbReference>
<dbReference type="RefSeq" id="WP_132873386.1">
    <property type="nucleotide sequence ID" value="NZ_JAJUHT010000001.1"/>
</dbReference>
<feature type="domain" description="SHSP" evidence="3">
    <location>
        <begin position="33"/>
        <end position="145"/>
    </location>
</feature>
<name>A0A4R1K8F8_9BACT</name>
<keyword evidence="4" id="KW-0346">Stress response</keyword>
<evidence type="ECO:0000259" key="3">
    <source>
        <dbReference type="PROSITE" id="PS01031"/>
    </source>
</evidence>
<reference evidence="4 5" key="1">
    <citation type="submission" date="2019-03" db="EMBL/GenBank/DDBJ databases">
        <title>Genomic Encyclopedia of Type Strains, Phase IV (KMG-IV): sequencing the most valuable type-strain genomes for metagenomic binning, comparative biology and taxonomic classification.</title>
        <authorList>
            <person name="Goeker M."/>
        </authorList>
    </citation>
    <scope>NUCLEOTIDE SEQUENCE [LARGE SCALE GENOMIC DNA]</scope>
    <source>
        <strain evidence="4 5">DSM 24984</strain>
    </source>
</reference>
<dbReference type="PANTHER" id="PTHR11527">
    <property type="entry name" value="HEAT-SHOCK PROTEIN 20 FAMILY MEMBER"/>
    <property type="match status" value="1"/>
</dbReference>
<proteinExistence type="inferred from homology"/>
<dbReference type="Proteomes" id="UP000294614">
    <property type="component" value="Unassembled WGS sequence"/>
</dbReference>
<dbReference type="InterPro" id="IPR002068">
    <property type="entry name" value="A-crystallin/Hsp20_dom"/>
</dbReference>
<evidence type="ECO:0000313" key="5">
    <source>
        <dbReference type="Proteomes" id="UP000294614"/>
    </source>
</evidence>
<comment type="similarity">
    <text evidence="1 2">Belongs to the small heat shock protein (HSP20) family.</text>
</comment>
<dbReference type="Pfam" id="PF00011">
    <property type="entry name" value="HSP20"/>
    <property type="match status" value="1"/>
</dbReference>
<evidence type="ECO:0000313" key="4">
    <source>
        <dbReference type="EMBL" id="TCK60584.1"/>
    </source>
</evidence>
<accession>A0A4R1K8F8</accession>
<dbReference type="PROSITE" id="PS01031">
    <property type="entry name" value="SHSP"/>
    <property type="match status" value="1"/>
</dbReference>
<dbReference type="Gene3D" id="2.60.40.790">
    <property type="match status" value="1"/>
</dbReference>
<organism evidence="4 5">
    <name type="scientific">Seleniivibrio woodruffii</name>
    <dbReference type="NCBI Taxonomy" id="1078050"/>
    <lineage>
        <taxon>Bacteria</taxon>
        <taxon>Pseudomonadati</taxon>
        <taxon>Deferribacterota</taxon>
        <taxon>Deferribacteres</taxon>
        <taxon>Deferribacterales</taxon>
        <taxon>Geovibrionaceae</taxon>
        <taxon>Seleniivibrio</taxon>
    </lineage>
</organism>
<sequence length="145" mass="16547">MAIVRWDPLKDLMTMHDRMNKIFDETLSKTAHGSYGDWLPPVDIYETDSEIVIIAELPGVKEDELDIQMADGVLVLKGEKKYPVDGDSDNYYRLERSYGKFNRSFAIPNNVDVNSVKASLKDGLLKITLQKRTEVQPKVIKVETE</sequence>